<dbReference type="Proteomes" id="UP000002742">
    <property type="component" value="Chromosome"/>
</dbReference>
<dbReference type="PANTHER" id="PTHR30097">
    <property type="entry name" value="CATION EFFLUX SYSTEM PROTEIN CUSB"/>
    <property type="match status" value="1"/>
</dbReference>
<dbReference type="Pfam" id="PF25954">
    <property type="entry name" value="Beta-barrel_RND_2"/>
    <property type="match status" value="1"/>
</dbReference>
<evidence type="ECO:0000259" key="4">
    <source>
        <dbReference type="Pfam" id="PF25869"/>
    </source>
</evidence>
<dbReference type="Gene3D" id="6.10.140.730">
    <property type="match status" value="1"/>
</dbReference>
<dbReference type="InterPro" id="IPR058792">
    <property type="entry name" value="Beta-barrel_RND_2"/>
</dbReference>
<dbReference type="GO" id="GO:0016020">
    <property type="term" value="C:membrane"/>
    <property type="evidence" value="ECO:0007669"/>
    <property type="project" value="InterPro"/>
</dbReference>
<evidence type="ECO:0000259" key="6">
    <source>
        <dbReference type="Pfam" id="PF25954"/>
    </source>
</evidence>
<dbReference type="EMBL" id="CP001672">
    <property type="protein sequence ID" value="ACT48388.1"/>
    <property type="molecule type" value="Genomic_DNA"/>
</dbReference>
<dbReference type="AlphaFoldDB" id="C6WWT9"/>
<dbReference type="Gene3D" id="2.40.30.170">
    <property type="match status" value="1"/>
</dbReference>
<feature type="domain" description="CzcB-like C-terminal circularly permuted SH3-like" evidence="7">
    <location>
        <begin position="348"/>
        <end position="406"/>
    </location>
</feature>
<feature type="domain" description="CusB-like barrel-sandwich hybrid" evidence="5">
    <location>
        <begin position="141"/>
        <end position="260"/>
    </location>
</feature>
<dbReference type="Pfam" id="PF25869">
    <property type="entry name" value="3HB_CusB"/>
    <property type="match status" value="1"/>
</dbReference>
<reference evidence="9" key="1">
    <citation type="submission" date="2009-07" db="EMBL/GenBank/DDBJ databases">
        <title>Complete sequence of Methylotenera mobilis JLW8.</title>
        <authorList>
            <consortium name="US DOE Joint Genome Institute"/>
            <person name="Lucas S."/>
            <person name="Copeland A."/>
            <person name="Lapidus A."/>
            <person name="Glavina del Rio T."/>
            <person name="Tice H."/>
            <person name="Bruce D."/>
            <person name="Goodwin L."/>
            <person name="Pitluck S."/>
            <person name="LaButti K.M."/>
            <person name="Clum A."/>
            <person name="Larimer F."/>
            <person name="Land M."/>
            <person name="Hauser L."/>
            <person name="Kyrpides N."/>
            <person name="Mikhailova N."/>
            <person name="Kayluzhnaya M."/>
            <person name="Chistoserdova L."/>
        </authorList>
    </citation>
    <scope>NUCLEOTIDE SEQUENCE [LARGE SCALE GENOMIC DNA]</scope>
    <source>
        <strain evidence="9">JLW8 / ATCC BAA-1282 / DSM 17540</strain>
    </source>
</reference>
<reference evidence="8 9" key="2">
    <citation type="journal article" date="2011" name="J. Bacteriol.">
        <title>Genomes of three methylotrophs from a single niche uncover genetic and metabolic divergence of Methylophilaceae.</title>
        <authorList>
            <person name="Lapidus A."/>
            <person name="Clum A."/>
            <person name="Labutti K."/>
            <person name="Kaluzhnaya M.G."/>
            <person name="Lim S."/>
            <person name="Beck D.A."/>
            <person name="Glavina Del Rio T."/>
            <person name="Nolan M."/>
            <person name="Mavromatis K."/>
            <person name="Huntemann M."/>
            <person name="Lucas S."/>
            <person name="Lidstrom M.E."/>
            <person name="Ivanova N."/>
            <person name="Chistoserdova L."/>
        </authorList>
    </citation>
    <scope>NUCLEOTIDE SEQUENCE [LARGE SCALE GENOMIC DNA]</scope>
    <source>
        <strain evidence="9">JLW8 / ATCC BAA-1282 / DSM 17540</strain>
    </source>
</reference>
<dbReference type="Pfam" id="PF11604">
    <property type="entry name" value="CusF_Ec"/>
    <property type="match status" value="1"/>
</dbReference>
<dbReference type="Gene3D" id="2.40.50.320">
    <property type="entry name" value="Copper binding periplasmic protein CusF"/>
    <property type="match status" value="1"/>
</dbReference>
<keyword evidence="9" id="KW-1185">Reference proteome</keyword>
<dbReference type="OrthoDB" id="9806939at2"/>
<comment type="similarity">
    <text evidence="1">Belongs to the membrane fusion protein (MFP) (TC 8.A.1) family.</text>
</comment>
<dbReference type="InterPro" id="IPR042230">
    <property type="entry name" value="CusF_sf"/>
</dbReference>
<dbReference type="InterPro" id="IPR058649">
    <property type="entry name" value="CzcB_C"/>
</dbReference>
<dbReference type="STRING" id="583345.Mmol_1484"/>
<dbReference type="Gene3D" id="2.40.420.20">
    <property type="match status" value="1"/>
</dbReference>
<feature type="domain" description="CusB-like beta-barrel" evidence="6">
    <location>
        <begin position="265"/>
        <end position="342"/>
    </location>
</feature>
<dbReference type="PANTHER" id="PTHR30097:SF15">
    <property type="entry name" value="CATION EFFLUX SYSTEM PROTEIN CUSB"/>
    <property type="match status" value="1"/>
</dbReference>
<accession>C6WWT9</accession>
<evidence type="ECO:0000259" key="7">
    <source>
        <dbReference type="Pfam" id="PF25975"/>
    </source>
</evidence>
<dbReference type="InterPro" id="IPR058790">
    <property type="entry name" value="BSH_CusB"/>
</dbReference>
<evidence type="ECO:0000313" key="8">
    <source>
        <dbReference type="EMBL" id="ACT48388.1"/>
    </source>
</evidence>
<dbReference type="InterPro" id="IPR045800">
    <property type="entry name" value="HMBD"/>
</dbReference>
<dbReference type="FunFam" id="2.40.30.170:FF:000010">
    <property type="entry name" value="Efflux RND transporter periplasmic adaptor subunit"/>
    <property type="match status" value="1"/>
</dbReference>
<dbReference type="GO" id="GO:0060003">
    <property type="term" value="P:copper ion export"/>
    <property type="evidence" value="ECO:0007669"/>
    <property type="project" value="TreeGrafter"/>
</dbReference>
<dbReference type="Pfam" id="PF25919">
    <property type="entry name" value="BSH_CusB"/>
    <property type="match status" value="1"/>
</dbReference>
<feature type="domain" description="CusB-like three alpha-helical bundle" evidence="4">
    <location>
        <begin position="176"/>
        <end position="226"/>
    </location>
</feature>
<evidence type="ECO:0000313" key="9">
    <source>
        <dbReference type="Proteomes" id="UP000002742"/>
    </source>
</evidence>
<proteinExistence type="inferred from homology"/>
<dbReference type="InterPro" id="IPR058791">
    <property type="entry name" value="3HB_CusB"/>
</dbReference>
<dbReference type="InterPro" id="IPR006143">
    <property type="entry name" value="RND_pump_MFP"/>
</dbReference>
<name>C6WWT9_METML</name>
<dbReference type="SUPFAM" id="SSF111369">
    <property type="entry name" value="HlyD-like secretion proteins"/>
    <property type="match status" value="1"/>
</dbReference>
<evidence type="ECO:0000259" key="3">
    <source>
        <dbReference type="Pfam" id="PF19335"/>
    </source>
</evidence>
<dbReference type="GO" id="GO:0030288">
    <property type="term" value="C:outer membrane-bounded periplasmic space"/>
    <property type="evidence" value="ECO:0007669"/>
    <property type="project" value="TreeGrafter"/>
</dbReference>
<dbReference type="GO" id="GO:0022857">
    <property type="term" value="F:transmembrane transporter activity"/>
    <property type="evidence" value="ECO:0007669"/>
    <property type="project" value="InterPro"/>
</dbReference>
<dbReference type="InterPro" id="IPR051909">
    <property type="entry name" value="MFP_Cation_Efflux"/>
</dbReference>
<dbReference type="eggNOG" id="COG0845">
    <property type="taxonomic scope" value="Bacteria"/>
</dbReference>
<dbReference type="GO" id="GO:0015679">
    <property type="term" value="P:plasma membrane copper ion transport"/>
    <property type="evidence" value="ECO:0007669"/>
    <property type="project" value="TreeGrafter"/>
</dbReference>
<dbReference type="Pfam" id="PF25975">
    <property type="entry name" value="CzcB_C"/>
    <property type="match status" value="1"/>
</dbReference>
<keyword evidence="2" id="KW-0813">Transport</keyword>
<organism evidence="8 9">
    <name type="scientific">Methylotenera mobilis (strain JLW8 / ATCC BAA-1282 / DSM 17540)</name>
    <dbReference type="NCBI Taxonomy" id="583345"/>
    <lineage>
        <taxon>Bacteria</taxon>
        <taxon>Pseudomonadati</taxon>
        <taxon>Pseudomonadota</taxon>
        <taxon>Betaproteobacteria</taxon>
        <taxon>Nitrosomonadales</taxon>
        <taxon>Methylophilaceae</taxon>
        <taxon>Methylotenera</taxon>
    </lineage>
</organism>
<dbReference type="Pfam" id="PF19335">
    <property type="entry name" value="HMBD"/>
    <property type="match status" value="1"/>
</dbReference>
<evidence type="ECO:0000259" key="5">
    <source>
        <dbReference type="Pfam" id="PF25919"/>
    </source>
</evidence>
<dbReference type="InterPro" id="IPR021647">
    <property type="entry name" value="CusF_Ec"/>
</dbReference>
<evidence type="ECO:0000256" key="2">
    <source>
        <dbReference type="ARBA" id="ARBA00022448"/>
    </source>
</evidence>
<dbReference type="GO" id="GO:0046914">
    <property type="term" value="F:transition metal ion binding"/>
    <property type="evidence" value="ECO:0007669"/>
    <property type="project" value="TreeGrafter"/>
</dbReference>
<feature type="domain" description="Heavy metal binding" evidence="3">
    <location>
        <begin position="61"/>
        <end position="88"/>
    </location>
</feature>
<dbReference type="HOGENOM" id="CLU_018816_13_1_4"/>
<dbReference type="KEGG" id="mmb:Mmol_1484"/>
<sequence length="540" mass="58565">MKRLHLIIVLILLTLVAGLGWLLGQRSAQSPMGSNTSASDSKIAQSINGVVQDGSGKTVKYWYDPMVPNQKFDKPGKSPFMDMMLEPKYANEGSNGEEGGVAISSQTAQNLGIRLEKVSTKSFGESFSAVGRIEPDERRFYVVQTRIPGFVERLSVRAVGDPVSKGQKIAEIYAPDLLAAQQEYLALLELNSVDSDNSLKQAARNRLKLLGMTEGEIAVITKSGKSSPRFGVYAPASGIVTELGVRQGGQLMAGSSLVQISDLSQVWMIAEVPERDAARLKPGIATDVQLQSLPGEVFKGKVGYLYPILNDSSRTLQVRIELPNKGNRLRPGMYANVKFTGQAHEALSVPTESVIATGKRKVVIVKEVNGYRPVEIKTGQELDSRTEILAGLAEGEDVVVSGQFLIDSEASLSGVLARLSQQDKAMDKGMGQSSDIQMSKDTAMLAEKMPKGRGKVIDVDPKSNHVTLNHEPIAELGWPSMTMGFKVKDSKQLSNLKADDEVEFDLKAEAPEKPGMPTQYMIDRVEKAPEMKGSMKGAKP</sequence>
<gene>
    <name evidence="8" type="ordered locus">Mmol_1484</name>
</gene>
<dbReference type="NCBIfam" id="TIGR01730">
    <property type="entry name" value="RND_mfp"/>
    <property type="match status" value="1"/>
</dbReference>
<evidence type="ECO:0000256" key="1">
    <source>
        <dbReference type="ARBA" id="ARBA00009477"/>
    </source>
</evidence>
<protein>
    <submittedName>
        <fullName evidence="8">Efflux transporter, RND family, MFP subunit</fullName>
    </submittedName>
</protein>